<feature type="transmembrane region" description="Helical" evidence="8">
    <location>
        <begin position="334"/>
        <end position="353"/>
    </location>
</feature>
<dbReference type="HOGENOM" id="CLU_464337_0_0_2"/>
<dbReference type="GO" id="GO:0008610">
    <property type="term" value="P:lipid biosynthetic process"/>
    <property type="evidence" value="ECO:0007669"/>
    <property type="project" value="UniProtKB-ARBA"/>
</dbReference>
<sequence>MMSKQFNEYSYKKFSIVLTLIFLIVTSYVAFFEHTSWIVDQDGIGYLHGGESILAGNGKNVKFFDAPYGGAIFFALVNSFFDDGFTVMKMISIISGSGSVFLSYYILRNVVRSRTAFLGQLFFAFSPWVGFFSIQAEIDMFPIFFIMLSLYFITKSELSKFDILLSAVFIAISFMVRTQTIVVIFTIVITLMIFFKNDYRKNIKFLIIFLSVLFISLGPLIYYNYDTHGVYFDHDLSFYLQFASKYQTIEWKERVTEIAVNGDGTLEAIFTDFDLFVKNYLYNLFNNSPSKFFNIFDKINISPIPIIPIIGAIPIIGGAIHIIKNYKNNHSKNILPLLLLPLVFWLLTSLVNLSAGEQFLVIGISFALFSAVFFSETLPEKILKNRKTSQIKNLNIDNKKKLLICSIIILILISNFGYSYVMYRATTSFQAFENISTEIEYVFHPELVQKRGDVLNDIWKKLEQENNIENSYIMAPQLYFVPYGQSKLLFAHFNEGPSDDTIENYITRENWKFTEKFHSNIHSIPADRLDENNPIPKYIVHIDRDFGKKQHEFIKILNDPYDENIPSNFENIYFSKEHGITVYKINN</sequence>
<reference evidence="10 11" key="1">
    <citation type="journal article" date="2015" name="Proc. Natl. Acad. Sci. U.S.A.">
        <title>Genomic and proteomic characterization of "Candidatus Nitrosopelagicus brevis": An ammonia-oxidizing archaeon from the open ocean.</title>
        <authorList>
            <person name="Santoro A.E."/>
            <person name="Dupont C.L."/>
            <person name="Richter R.A."/>
            <person name="Craig M.T."/>
            <person name="Carini P."/>
            <person name="McIlvin M.R."/>
            <person name="Yang Y."/>
            <person name="Orsi W.D."/>
            <person name="Moran D.M."/>
            <person name="Saito M.A."/>
        </authorList>
    </citation>
    <scope>NUCLEOTIDE SEQUENCE [LARGE SCALE GENOMIC DNA]</scope>
    <source>
        <strain evidence="11">V2</strain>
    </source>
</reference>
<dbReference type="Proteomes" id="UP000030944">
    <property type="component" value="Chromosome"/>
</dbReference>
<gene>
    <name evidence="10" type="ORF">T478_0183</name>
</gene>
<dbReference type="PANTHER" id="PTHR33908:SF11">
    <property type="entry name" value="MEMBRANE PROTEIN"/>
    <property type="match status" value="1"/>
</dbReference>
<evidence type="ECO:0000256" key="2">
    <source>
        <dbReference type="ARBA" id="ARBA00022475"/>
    </source>
</evidence>
<dbReference type="PANTHER" id="PTHR33908">
    <property type="entry name" value="MANNOSYLTRANSFERASE YKCB-RELATED"/>
    <property type="match status" value="1"/>
</dbReference>
<evidence type="ECO:0000256" key="1">
    <source>
        <dbReference type="ARBA" id="ARBA00004651"/>
    </source>
</evidence>
<evidence type="ECO:0000256" key="3">
    <source>
        <dbReference type="ARBA" id="ARBA00022676"/>
    </source>
</evidence>
<feature type="transmembrane region" description="Helical" evidence="8">
    <location>
        <begin position="128"/>
        <end position="153"/>
    </location>
</feature>
<feature type="transmembrane region" description="Helical" evidence="8">
    <location>
        <begin position="12"/>
        <end position="31"/>
    </location>
</feature>
<dbReference type="STRING" id="1410606.T478_0183"/>
<keyword evidence="6 8" id="KW-1133">Transmembrane helix</keyword>
<dbReference type="AlphaFoldDB" id="A0A0A7V1A1"/>
<dbReference type="GO" id="GO:0016763">
    <property type="term" value="F:pentosyltransferase activity"/>
    <property type="evidence" value="ECO:0007669"/>
    <property type="project" value="TreeGrafter"/>
</dbReference>
<dbReference type="InterPro" id="IPR050297">
    <property type="entry name" value="LipidA_mod_glycosyltrf_83"/>
</dbReference>
<dbReference type="KEGG" id="nbv:T478_0183"/>
<feature type="transmembrane region" description="Helical" evidence="8">
    <location>
        <begin position="301"/>
        <end position="322"/>
    </location>
</feature>
<name>A0A0A7V1A1_9ARCH</name>
<feature type="domain" description="Glycosyltransferase RgtA/B/C/D-like" evidence="9">
    <location>
        <begin position="66"/>
        <end position="216"/>
    </location>
</feature>
<evidence type="ECO:0000256" key="4">
    <source>
        <dbReference type="ARBA" id="ARBA00022679"/>
    </source>
</evidence>
<keyword evidence="7 8" id="KW-0472">Membrane</keyword>
<keyword evidence="4 10" id="KW-0808">Transferase</keyword>
<dbReference type="EMBL" id="CP007026">
    <property type="protein sequence ID" value="AJA92849.1"/>
    <property type="molecule type" value="Genomic_DNA"/>
</dbReference>
<feature type="transmembrane region" description="Helical" evidence="8">
    <location>
        <begin position="205"/>
        <end position="225"/>
    </location>
</feature>
<evidence type="ECO:0000259" key="9">
    <source>
        <dbReference type="Pfam" id="PF13231"/>
    </source>
</evidence>
<evidence type="ECO:0000256" key="6">
    <source>
        <dbReference type="ARBA" id="ARBA00022989"/>
    </source>
</evidence>
<keyword evidence="3 10" id="KW-0328">Glycosyltransferase</keyword>
<evidence type="ECO:0000256" key="5">
    <source>
        <dbReference type="ARBA" id="ARBA00022692"/>
    </source>
</evidence>
<feature type="transmembrane region" description="Helical" evidence="8">
    <location>
        <begin position="402"/>
        <end position="423"/>
    </location>
</feature>
<dbReference type="Pfam" id="PF13231">
    <property type="entry name" value="PMT_2"/>
    <property type="match status" value="1"/>
</dbReference>
<evidence type="ECO:0000256" key="7">
    <source>
        <dbReference type="ARBA" id="ARBA00023136"/>
    </source>
</evidence>
<accession>A0A0A7V1A1</accession>
<proteinExistence type="predicted"/>
<dbReference type="InterPro" id="IPR038731">
    <property type="entry name" value="RgtA/B/C-like"/>
</dbReference>
<organism evidence="10 11">
    <name type="scientific">Candidatus Nitrosopelagicus brevis</name>
    <dbReference type="NCBI Taxonomy" id="1410606"/>
    <lineage>
        <taxon>Archaea</taxon>
        <taxon>Nitrososphaerota</taxon>
    </lineage>
</organism>
<feature type="transmembrane region" description="Helical" evidence="8">
    <location>
        <begin position="165"/>
        <end position="193"/>
    </location>
</feature>
<protein>
    <submittedName>
        <fullName evidence="10">Dolichyl-phosphate-mannose-protein mannosyltransferase</fullName>
    </submittedName>
</protein>
<keyword evidence="5 8" id="KW-0812">Transmembrane</keyword>
<dbReference type="GO" id="GO:0005886">
    <property type="term" value="C:plasma membrane"/>
    <property type="evidence" value="ECO:0007669"/>
    <property type="project" value="UniProtKB-SubCell"/>
</dbReference>
<feature type="transmembrane region" description="Helical" evidence="8">
    <location>
        <begin position="87"/>
        <end position="107"/>
    </location>
</feature>
<comment type="subcellular location">
    <subcellularLocation>
        <location evidence="1">Cell membrane</location>
        <topology evidence="1">Multi-pass membrane protein</topology>
    </subcellularLocation>
</comment>
<evidence type="ECO:0000313" key="10">
    <source>
        <dbReference type="EMBL" id="AJA92849.1"/>
    </source>
</evidence>
<keyword evidence="2" id="KW-1003">Cell membrane</keyword>
<feature type="transmembrane region" description="Helical" evidence="8">
    <location>
        <begin position="359"/>
        <end position="378"/>
    </location>
</feature>
<evidence type="ECO:0000256" key="8">
    <source>
        <dbReference type="SAM" id="Phobius"/>
    </source>
</evidence>
<evidence type="ECO:0000313" key="11">
    <source>
        <dbReference type="Proteomes" id="UP000030944"/>
    </source>
</evidence>